<gene>
    <name evidence="1" type="ORF">A3A20_02615</name>
</gene>
<protein>
    <recommendedName>
        <fullName evidence="3">DNA polymerase III delta N-terminal domain-containing protein</fullName>
    </recommendedName>
</protein>
<dbReference type="Proteomes" id="UP000178946">
    <property type="component" value="Unassembled WGS sequence"/>
</dbReference>
<evidence type="ECO:0008006" key="3">
    <source>
        <dbReference type="Google" id="ProtNLM"/>
    </source>
</evidence>
<dbReference type="EMBL" id="MGIR01000002">
    <property type="protein sequence ID" value="OGM91441.1"/>
    <property type="molecule type" value="Genomic_DNA"/>
</dbReference>
<evidence type="ECO:0000313" key="1">
    <source>
        <dbReference type="EMBL" id="OGM91441.1"/>
    </source>
</evidence>
<dbReference type="AlphaFoldDB" id="A0A1F8DS42"/>
<reference evidence="1 2" key="1">
    <citation type="journal article" date="2016" name="Nat. Commun.">
        <title>Thousands of microbial genomes shed light on interconnected biogeochemical processes in an aquifer system.</title>
        <authorList>
            <person name="Anantharaman K."/>
            <person name="Brown C.T."/>
            <person name="Hug L.A."/>
            <person name="Sharon I."/>
            <person name="Castelle C.J."/>
            <person name="Probst A.J."/>
            <person name="Thomas B.C."/>
            <person name="Singh A."/>
            <person name="Wilkins M.J."/>
            <person name="Karaoz U."/>
            <person name="Brodie E.L."/>
            <person name="Williams K.H."/>
            <person name="Hubbard S.S."/>
            <person name="Banfield J.F."/>
        </authorList>
    </citation>
    <scope>NUCLEOTIDE SEQUENCE [LARGE SCALE GENOMIC DNA]</scope>
</reference>
<proteinExistence type="predicted"/>
<name>A0A1F8DS42_9BACT</name>
<evidence type="ECO:0000313" key="2">
    <source>
        <dbReference type="Proteomes" id="UP000178946"/>
    </source>
</evidence>
<comment type="caution">
    <text evidence="1">The sequence shown here is derived from an EMBL/GenBank/DDBJ whole genome shotgun (WGS) entry which is preliminary data.</text>
</comment>
<sequence>MIIFLYGPDSYRRRKKVKELTNGHLVSQFDFVEESATGEFEKFMSSQSMFESVKFAVLKNFFEYEDAVRFKDVIKNQIDSKSTTLLLNETNEPPGEYEFLKTKPALSQFFGGLRGEKFYDFIAKEATERGVALPSGKLREIAIVCAGNTWDAVNELEKIHLSGGKYAGEIAREDFFWLVSAVSRGKLSALERLFLQKEDGGKIFNILAAYMTKKGERVTEFADYDVAVKSGKLDYEMALLDFCLGGKAGF</sequence>
<organism evidence="1 2">
    <name type="scientific">Candidatus Wolfebacteria bacterium RIFCSPLOWO2_01_FULL_45_19</name>
    <dbReference type="NCBI Taxonomy" id="1802557"/>
    <lineage>
        <taxon>Bacteria</taxon>
        <taxon>Candidatus Wolfeibacteriota</taxon>
    </lineage>
</organism>
<accession>A0A1F8DS42</accession>
<dbReference type="STRING" id="1802557.A3A20_02615"/>